<dbReference type="Gene3D" id="3.90.640.10">
    <property type="entry name" value="Actin, Chain A, domain 4"/>
    <property type="match status" value="1"/>
</dbReference>
<dbReference type="Gene3D" id="3.30.420.40">
    <property type="match status" value="2"/>
</dbReference>
<sequence>MASDAPVTVLDVVDGDLRGGYALDGVARAPSATRRGRVRAKSAGRGNGSDDGAFDAIARSRVEDVDAYECVVRAMTYGDLGWERGSEGMVVACEASGTSNRTRERTARMFFEEFNVGGLAFLDKAVCAMYACGRASGVAIDVGEQGVECACVVEGATAHSTTRRNDDAGGRAMDRALVQAVRKKQGIALDLTTASDIRRKLGKCAATREEYEALARGCATVECEQETFAMPDGSALKLTNELYECGEAVMPIVDDVCECVQKCSSELRRFVLDSVFVHGVASKVSGLDARLFHELTSSLPPSLTPTMVNIPEYMPETTWSHAPWTGAAMAAKTIFASNQYISKSDYTDNGPPIAHRGR</sequence>
<dbReference type="Pfam" id="PF00022">
    <property type="entry name" value="Actin"/>
    <property type="match status" value="1"/>
</dbReference>
<dbReference type="AlphaFoldDB" id="A4RYY1"/>
<accession>A4RYY1</accession>
<dbReference type="InterPro" id="IPR004000">
    <property type="entry name" value="Actin"/>
</dbReference>
<dbReference type="SUPFAM" id="SSF53067">
    <property type="entry name" value="Actin-like ATPase domain"/>
    <property type="match status" value="2"/>
</dbReference>
<dbReference type="RefSeq" id="XP_001418472.1">
    <property type="nucleotide sequence ID" value="XM_001418435.1"/>
</dbReference>
<evidence type="ECO:0000313" key="2">
    <source>
        <dbReference type="EMBL" id="ABO96765.1"/>
    </source>
</evidence>
<dbReference type="InterPro" id="IPR043129">
    <property type="entry name" value="ATPase_NBD"/>
</dbReference>
<dbReference type="SMART" id="SM00268">
    <property type="entry name" value="ACTIN"/>
    <property type="match status" value="1"/>
</dbReference>
<reference evidence="2 3" key="1">
    <citation type="journal article" date="2007" name="Proc. Natl. Acad. Sci. U.S.A.">
        <title>The tiny eukaryote Ostreococcus provides genomic insights into the paradox of plankton speciation.</title>
        <authorList>
            <person name="Palenik B."/>
            <person name="Grimwood J."/>
            <person name="Aerts A."/>
            <person name="Rouze P."/>
            <person name="Salamov A."/>
            <person name="Putnam N."/>
            <person name="Dupont C."/>
            <person name="Jorgensen R."/>
            <person name="Derelle E."/>
            <person name="Rombauts S."/>
            <person name="Zhou K."/>
            <person name="Otillar R."/>
            <person name="Merchant S.S."/>
            <person name="Podell S."/>
            <person name="Gaasterland T."/>
            <person name="Napoli C."/>
            <person name="Gendler K."/>
            <person name="Manuell A."/>
            <person name="Tai V."/>
            <person name="Vallon O."/>
            <person name="Piganeau G."/>
            <person name="Jancek S."/>
            <person name="Heijde M."/>
            <person name="Jabbari K."/>
            <person name="Bowler C."/>
            <person name="Lohr M."/>
            <person name="Robbens S."/>
            <person name="Werner G."/>
            <person name="Dubchak I."/>
            <person name="Pazour G.J."/>
            <person name="Ren Q."/>
            <person name="Paulsen I."/>
            <person name="Delwiche C."/>
            <person name="Schmutz J."/>
            <person name="Rokhsar D."/>
            <person name="Van de Peer Y."/>
            <person name="Moreau H."/>
            <person name="Grigoriev I.V."/>
        </authorList>
    </citation>
    <scope>NUCLEOTIDE SEQUENCE [LARGE SCALE GENOMIC DNA]</scope>
    <source>
        <strain evidence="2 3">CCE9901</strain>
    </source>
</reference>
<evidence type="ECO:0000313" key="3">
    <source>
        <dbReference type="Proteomes" id="UP000001568"/>
    </source>
</evidence>
<dbReference type="OMA" id="VECEQET"/>
<gene>
    <name evidence="2" type="primary">ARP3502</name>
    <name evidence="2" type="ORF">OSTLU_41017</name>
</gene>
<dbReference type="PRINTS" id="PR00190">
    <property type="entry name" value="ACTIN"/>
</dbReference>
<name>A4RYY1_OSTLU</name>
<dbReference type="OrthoDB" id="74201at2759"/>
<protein>
    <submittedName>
        <fullName evidence="2">Uncharacterized protein</fullName>
    </submittedName>
</protein>
<proteinExistence type="inferred from homology"/>
<dbReference type="STRING" id="436017.A4RYY1"/>
<dbReference type="Gramene" id="ABO96765">
    <property type="protein sequence ID" value="ABO96765"/>
    <property type="gene ID" value="OSTLU_41017"/>
</dbReference>
<comment type="similarity">
    <text evidence="1">Belongs to the actin family.</text>
</comment>
<keyword evidence="3" id="KW-1185">Reference proteome</keyword>
<evidence type="ECO:0000256" key="1">
    <source>
        <dbReference type="RuleBase" id="RU000487"/>
    </source>
</evidence>
<dbReference type="GeneID" id="5002492"/>
<dbReference type="KEGG" id="olu:OSTLU_41017"/>
<organism evidence="2 3">
    <name type="scientific">Ostreococcus lucimarinus (strain CCE9901)</name>
    <dbReference type="NCBI Taxonomy" id="436017"/>
    <lineage>
        <taxon>Eukaryota</taxon>
        <taxon>Viridiplantae</taxon>
        <taxon>Chlorophyta</taxon>
        <taxon>Mamiellophyceae</taxon>
        <taxon>Mamiellales</taxon>
        <taxon>Bathycoccaceae</taxon>
        <taxon>Ostreococcus</taxon>
    </lineage>
</organism>
<dbReference type="Proteomes" id="UP000001568">
    <property type="component" value="Chromosome 6"/>
</dbReference>
<dbReference type="EMBL" id="CP000586">
    <property type="protein sequence ID" value="ABO96765.1"/>
    <property type="molecule type" value="Genomic_DNA"/>
</dbReference>
<dbReference type="eggNOG" id="KOG0676">
    <property type="taxonomic scope" value="Eukaryota"/>
</dbReference>
<dbReference type="HOGENOM" id="CLU_027965_0_3_1"/>
<dbReference type="PANTHER" id="PTHR11937">
    <property type="entry name" value="ACTIN"/>
    <property type="match status" value="1"/>
</dbReference>